<comment type="caution">
    <text evidence="2">The sequence shown here is derived from an EMBL/GenBank/DDBJ whole genome shotgun (WGS) entry which is preliminary data.</text>
</comment>
<protein>
    <submittedName>
        <fullName evidence="2">Uncharacterized protein</fullName>
    </submittedName>
</protein>
<sequence>MTIAQEVGSCAEESGSAHADSDRNGSTIFNYSRTGTLSDILKDDVFMSLADHFLRQNRGRRPNVPHIATLTNGLLLQLNLLKEQEDCSYRELKAWLEKLFPDTASVTESRIAHRISTLHEKCRQMPELKSILAENFSFHTLTPPLARIGLNRLHLTDVEHFTFTDSVLITNDVIIELDKFNNLERLSPVFVRKWTRILCGALCDGQTDSMVRSKVDKVLKLHKSLLNRKKKDEPKVFLSKPFIPDSPDSVPRHKTLQCDGCKVLKEAVEVKNCEIEVLNERKLPLTQKLGEDMRHK</sequence>
<accession>A0AAE0XXZ2</accession>
<evidence type="ECO:0000313" key="2">
    <source>
        <dbReference type="EMBL" id="KAK3725595.1"/>
    </source>
</evidence>
<dbReference type="Proteomes" id="UP001283361">
    <property type="component" value="Unassembled WGS sequence"/>
</dbReference>
<gene>
    <name evidence="2" type="ORF">RRG08_043013</name>
</gene>
<feature type="region of interest" description="Disordered" evidence="1">
    <location>
        <begin position="1"/>
        <end position="25"/>
    </location>
</feature>
<evidence type="ECO:0000256" key="1">
    <source>
        <dbReference type="SAM" id="MobiDB-lite"/>
    </source>
</evidence>
<proteinExistence type="predicted"/>
<organism evidence="2 3">
    <name type="scientific">Elysia crispata</name>
    <name type="common">lettuce slug</name>
    <dbReference type="NCBI Taxonomy" id="231223"/>
    <lineage>
        <taxon>Eukaryota</taxon>
        <taxon>Metazoa</taxon>
        <taxon>Spiralia</taxon>
        <taxon>Lophotrochozoa</taxon>
        <taxon>Mollusca</taxon>
        <taxon>Gastropoda</taxon>
        <taxon>Heterobranchia</taxon>
        <taxon>Euthyneura</taxon>
        <taxon>Panpulmonata</taxon>
        <taxon>Sacoglossa</taxon>
        <taxon>Placobranchoidea</taxon>
        <taxon>Plakobranchidae</taxon>
        <taxon>Elysia</taxon>
    </lineage>
</organism>
<keyword evidence="3" id="KW-1185">Reference proteome</keyword>
<reference evidence="2" key="1">
    <citation type="journal article" date="2023" name="G3 (Bethesda)">
        <title>A reference genome for the long-term kleptoplast-retaining sea slug Elysia crispata morphotype clarki.</title>
        <authorList>
            <person name="Eastman K.E."/>
            <person name="Pendleton A.L."/>
            <person name="Shaikh M.A."/>
            <person name="Suttiyut T."/>
            <person name="Ogas R."/>
            <person name="Tomko P."/>
            <person name="Gavelis G."/>
            <person name="Widhalm J.R."/>
            <person name="Wisecaver J.H."/>
        </authorList>
    </citation>
    <scope>NUCLEOTIDE SEQUENCE</scope>
    <source>
        <strain evidence="2">ECLA1</strain>
    </source>
</reference>
<dbReference type="EMBL" id="JAWDGP010007329">
    <property type="protein sequence ID" value="KAK3725595.1"/>
    <property type="molecule type" value="Genomic_DNA"/>
</dbReference>
<evidence type="ECO:0000313" key="3">
    <source>
        <dbReference type="Proteomes" id="UP001283361"/>
    </source>
</evidence>
<name>A0AAE0XXZ2_9GAST</name>
<dbReference type="AlphaFoldDB" id="A0AAE0XXZ2"/>